<dbReference type="Pfam" id="PF00668">
    <property type="entry name" value="Condensation"/>
    <property type="match status" value="1"/>
</dbReference>
<dbReference type="Gene3D" id="3.30.559.10">
    <property type="entry name" value="Chloramphenicol acetyltransferase-like domain"/>
    <property type="match status" value="1"/>
</dbReference>
<sequence>MLNLLGIARISMPSRRRVMPVLLLLIFTGFYIHSWAVASVPYPGLTKLPVHATPDTHPITELISNATAHFENLLKEQSFTLHDAAERYRQRRGRHPPPGFDTWFKQAMKDDAIVVESFFDRIHHDINPLWALNPREMRMQAASQPQVIKIRNKKVFMVTDRPGRQPWIQHWTALVKKMMPNLPDLDMAVNVMDETRILTPWSTISKYMELEQQRRELIAPELALSKYSFGQRRSPLREILFQMTASEEAACLGSVASHEAPCTPQELQLRSLWSQVLNTAESSIGRFEDFFRRGGDSLAAMRLASAAHGLGLSLTFGDIFANPVLSSQAKLIGSTEGNTQQSYTCSAFELITESQKQAVLATAAKEYALPATQIEDIYPTTPMQQGLVALNSLRPGSYVSRRVYKLREGVSFRKLEAAWKATLDANPALRTRVIRSVGDGPTYQVVVRDEAVVDMAYDLTKYLADDEAKPVNLGTPLVRMAIISNASGEPNFCVVTMHHCIYDAWSAAILKTQVSDTYHGHVPVLQTFREFVKYVLQSNKNSSDHWRSEFAGIRAEQFPALPTPTHSPNTTESESQHICLPPSVATAANITLTTRIQLAWAMTLMAYTSVNDVVFGLTVSGRAAPVPGIDKIAGPTIATFPLRVQLRSSSSIHEELETLQKRIIEMIQFEQFGVQNISRLGDDAAKACKFQSLLVIQQRQSSAEKSGIFGDTGAFTPQPMWNTYALTILSTPGADRCVRFEAVYDATVVPKAQMRRILQVFGNVLKQTVLSPDKLVGDMDSISTDDLQQIECWNSSAPPAVPRCIHDMIHDHCVAQPEASAIDAWDGQFTYKQLDDQSSLFSAVLREKRLGPDMMVPLCFEKSKWVAVAILAVAKAGSAFILLDPSHPTERLAWICKNAQASVLLCSKDMAALAAKLGCQHVVQVDENSSRENQASLTTQVHHPIQALPSNALCALYTSGSTGTPKGVVIEHSAFATQVTALGLHFHLGRQSRIFQFASHAFDVTAADYVFGLALGGCVCVPNEADSRDNLAKAIRDRRANWTFLTPSVARTLTPSAVPDLNTLVIGGESAKGIDFTVWSGAVRLVYVYGPAEGTVYCTVQPKTQPGANPVNIGSAASSACWLVEPANPEKLVAIGAVGELVIEGPIVGRGYMGEDLGGSPFIPPPKWLRAMPRSESPGRLYRTGDLMRYSPDGDGSLEFVGRKDRQVKLRGQRMELAEIEHQVARHFPATTDAIVEIIAPENSDSQRLLAAFIWDASNVAGKRSSNNQGTLSTSAMFAVPDEEFQSRASIAEVALRKSLPPFMIPSLFVPLKQFPLGPTGKVDRRLIKDKACSLLRRELNIYRGFCSSRMRPPSNTSESKIHQLVADVLGRDRGDIGMNDDFFQLGGDSISAMVLSARAMDMDLKLSAADILGHPRLCDMADLAIQKSTERCLPTEQLSLPEPFSLLPANYHHNTLMQEVVKGRYQNLQAFDPGWISGQAPSYWNYFRETCPVDSPGRNISALESFNVPVEYPSKQMPYAHHGFIQNFTQAQDPCLQPHMRSLHGTFVESVSMSTTQTLFPLFAGSKLPTNNEILIPGAMYLSSRAFYSGGRSSGGKWSGKTDALIWRGTASGGRNKVDNWWHFHRHRWVQLMNGTTVARVEAGDAAAAPTFDLLSASNYSLPHTMDGRIGTWLTKFSNVAFVHLECFPEPPKEHEGTCSYTGEHLGIAKPMPMKQQYRYKYLPDVDGNSFSGRWRAFLKSTSVPLKATIYAEWHDDRMVPWVHFVPFDASYKDIYAVMEYFLDGRDEQAEVIATESSNWANAVYRDEDMKLYVWRLLLEYARVVDDNRQRLAFVDDLRKTE</sequence>
<evidence type="ECO:0000313" key="6">
    <source>
        <dbReference type="Proteomes" id="UP000076744"/>
    </source>
</evidence>
<evidence type="ECO:0000256" key="2">
    <source>
        <dbReference type="ARBA" id="ARBA00022553"/>
    </source>
</evidence>
<dbReference type="InterPro" id="IPR036736">
    <property type="entry name" value="ACP-like_sf"/>
</dbReference>
<dbReference type="PANTHER" id="PTHR45527:SF12">
    <property type="entry name" value="NONRIBOSOMAL PEPTIDE SYNTHETASE IVOA"/>
    <property type="match status" value="1"/>
</dbReference>
<dbReference type="InterPro" id="IPR009081">
    <property type="entry name" value="PP-bd_ACP"/>
</dbReference>
<dbReference type="Gene3D" id="3.30.300.30">
    <property type="match status" value="1"/>
</dbReference>
<dbReference type="SMART" id="SM00672">
    <property type="entry name" value="CAP10"/>
    <property type="match status" value="1"/>
</dbReference>
<dbReference type="GeneID" id="30026076"/>
<dbReference type="Gene3D" id="1.10.1200.10">
    <property type="entry name" value="ACP-like"/>
    <property type="match status" value="2"/>
</dbReference>
<evidence type="ECO:0000313" key="5">
    <source>
        <dbReference type="EMBL" id="OAA41252.1"/>
    </source>
</evidence>
<protein>
    <submittedName>
        <fullName evidence="5">Lipopolysaccharide-modifying protein</fullName>
    </submittedName>
</protein>
<dbReference type="Gene3D" id="3.40.50.980">
    <property type="match status" value="2"/>
</dbReference>
<dbReference type="InterPro" id="IPR020806">
    <property type="entry name" value="PKS_PP-bd"/>
</dbReference>
<keyword evidence="1" id="KW-0596">Phosphopantetheine</keyword>
<dbReference type="GO" id="GO:0044550">
    <property type="term" value="P:secondary metabolite biosynthetic process"/>
    <property type="evidence" value="ECO:0007669"/>
    <property type="project" value="TreeGrafter"/>
</dbReference>
<gene>
    <name evidence="5" type="ORF">ISF_09784</name>
</gene>
<comment type="caution">
    <text evidence="5">The sequence shown here is derived from an EMBL/GenBank/DDBJ whole genome shotgun (WGS) entry which is preliminary data.</text>
</comment>
<organism evidence="5 6">
    <name type="scientific">Cordyceps fumosorosea (strain ARSEF 2679)</name>
    <name type="common">Isaria fumosorosea</name>
    <dbReference type="NCBI Taxonomy" id="1081104"/>
    <lineage>
        <taxon>Eukaryota</taxon>
        <taxon>Fungi</taxon>
        <taxon>Dikarya</taxon>
        <taxon>Ascomycota</taxon>
        <taxon>Pezizomycotina</taxon>
        <taxon>Sordariomycetes</taxon>
        <taxon>Hypocreomycetidae</taxon>
        <taxon>Hypocreales</taxon>
        <taxon>Cordycipitaceae</taxon>
        <taxon>Cordyceps</taxon>
    </lineage>
</organism>
<dbReference type="PROSITE" id="PS50075">
    <property type="entry name" value="CARRIER"/>
    <property type="match status" value="2"/>
</dbReference>
<dbReference type="GO" id="GO:0043041">
    <property type="term" value="P:amino acid activation for nonribosomal peptide biosynthetic process"/>
    <property type="evidence" value="ECO:0007669"/>
    <property type="project" value="TreeGrafter"/>
</dbReference>
<dbReference type="EMBL" id="AZHB01000072">
    <property type="protein sequence ID" value="OAA41252.1"/>
    <property type="molecule type" value="Genomic_DNA"/>
</dbReference>
<keyword evidence="2" id="KW-0597">Phosphoprotein</keyword>
<dbReference type="InterPro" id="IPR006598">
    <property type="entry name" value="CAP10"/>
</dbReference>
<feature type="domain" description="Carrier" evidence="4">
    <location>
        <begin position="1353"/>
        <end position="1429"/>
    </location>
</feature>
<dbReference type="SUPFAM" id="SSF47336">
    <property type="entry name" value="ACP-like"/>
    <property type="match status" value="2"/>
</dbReference>
<dbReference type="InterPro" id="IPR023213">
    <property type="entry name" value="CAT-like_dom_sf"/>
</dbReference>
<dbReference type="Pfam" id="PF00550">
    <property type="entry name" value="PP-binding"/>
    <property type="match status" value="2"/>
</dbReference>
<dbReference type="FunFam" id="3.30.300.30:FF:000015">
    <property type="entry name" value="Nonribosomal peptide synthase SidD"/>
    <property type="match status" value="1"/>
</dbReference>
<dbReference type="GO" id="GO:0005737">
    <property type="term" value="C:cytoplasm"/>
    <property type="evidence" value="ECO:0007669"/>
    <property type="project" value="TreeGrafter"/>
</dbReference>
<dbReference type="PANTHER" id="PTHR45527">
    <property type="entry name" value="NONRIBOSOMAL PEPTIDE SYNTHETASE"/>
    <property type="match status" value="1"/>
</dbReference>
<dbReference type="OrthoDB" id="416786at2759"/>
<dbReference type="SMART" id="SM00823">
    <property type="entry name" value="PKS_PP"/>
    <property type="match status" value="1"/>
</dbReference>
<dbReference type="Pfam" id="PF05686">
    <property type="entry name" value="Glyco_transf_90"/>
    <property type="match status" value="1"/>
</dbReference>
<dbReference type="CDD" id="cd19545">
    <property type="entry name" value="FUM14_C_NRPS-like"/>
    <property type="match status" value="1"/>
</dbReference>
<dbReference type="InterPro" id="IPR000873">
    <property type="entry name" value="AMP-dep_synth/lig_dom"/>
</dbReference>
<proteinExistence type="predicted"/>
<dbReference type="Pfam" id="PF00501">
    <property type="entry name" value="AMP-binding"/>
    <property type="match status" value="1"/>
</dbReference>
<reference evidence="5 6" key="1">
    <citation type="journal article" date="2016" name="Genome Biol. Evol.">
        <title>Divergent and convergent evolution of fungal pathogenicity.</title>
        <authorList>
            <person name="Shang Y."/>
            <person name="Xiao G."/>
            <person name="Zheng P."/>
            <person name="Cen K."/>
            <person name="Zhan S."/>
            <person name="Wang C."/>
        </authorList>
    </citation>
    <scope>NUCLEOTIDE SEQUENCE [LARGE SCALE GENOMIC DNA]</scope>
    <source>
        <strain evidence="5 6">ARSEF 2679</strain>
    </source>
</reference>
<dbReference type="SUPFAM" id="SSF56801">
    <property type="entry name" value="Acetyl-CoA synthetase-like"/>
    <property type="match status" value="1"/>
</dbReference>
<dbReference type="Proteomes" id="UP000076744">
    <property type="component" value="Unassembled WGS sequence"/>
</dbReference>
<dbReference type="SUPFAM" id="SSF52777">
    <property type="entry name" value="CoA-dependent acyltransferases"/>
    <property type="match status" value="2"/>
</dbReference>
<dbReference type="Gene3D" id="3.30.559.30">
    <property type="entry name" value="Nonribosomal peptide synthetase, condensation domain"/>
    <property type="match status" value="1"/>
</dbReference>
<evidence type="ECO:0000259" key="4">
    <source>
        <dbReference type="PROSITE" id="PS50075"/>
    </source>
</evidence>
<keyword evidence="3" id="KW-0436">Ligase</keyword>
<feature type="domain" description="Carrier" evidence="4">
    <location>
        <begin position="260"/>
        <end position="336"/>
    </location>
</feature>
<dbReference type="RefSeq" id="XP_018699434.1">
    <property type="nucleotide sequence ID" value="XM_018853385.1"/>
</dbReference>
<dbReference type="GO" id="GO:0016874">
    <property type="term" value="F:ligase activity"/>
    <property type="evidence" value="ECO:0007669"/>
    <property type="project" value="UniProtKB-KW"/>
</dbReference>
<dbReference type="InterPro" id="IPR045851">
    <property type="entry name" value="AMP-bd_C_sf"/>
</dbReference>
<dbReference type="CDD" id="cd05918">
    <property type="entry name" value="A_NRPS_SidN3_like"/>
    <property type="match status" value="1"/>
</dbReference>
<dbReference type="NCBIfam" id="TIGR01733">
    <property type="entry name" value="AA-adenyl-dom"/>
    <property type="match status" value="1"/>
</dbReference>
<evidence type="ECO:0000256" key="1">
    <source>
        <dbReference type="ARBA" id="ARBA00022450"/>
    </source>
</evidence>
<dbReference type="InterPro" id="IPR001242">
    <property type="entry name" value="Condensation_dom"/>
</dbReference>
<dbReference type="Gene3D" id="2.30.38.10">
    <property type="entry name" value="Luciferase, Domain 3"/>
    <property type="match status" value="1"/>
</dbReference>
<keyword evidence="6" id="KW-1185">Reference proteome</keyword>
<dbReference type="InterPro" id="IPR010071">
    <property type="entry name" value="AA_adenyl_dom"/>
</dbReference>
<evidence type="ECO:0000256" key="3">
    <source>
        <dbReference type="ARBA" id="ARBA00022598"/>
    </source>
</evidence>
<name>A0A167CJ21_CORFA</name>
<dbReference type="GO" id="GO:0031177">
    <property type="term" value="F:phosphopantetheine binding"/>
    <property type="evidence" value="ECO:0007669"/>
    <property type="project" value="InterPro"/>
</dbReference>
<dbReference type="STRING" id="1081104.A0A167CJ21"/>
<accession>A0A167CJ21</accession>